<protein>
    <submittedName>
        <fullName evidence="1">(California timema) hypothetical protein</fullName>
    </submittedName>
</protein>
<gene>
    <name evidence="1" type="ORF">TCMB3V08_LOCUS13661</name>
</gene>
<organism evidence="1">
    <name type="scientific">Timema californicum</name>
    <name type="common">California timema</name>
    <name type="synonym">Walking stick</name>
    <dbReference type="NCBI Taxonomy" id="61474"/>
    <lineage>
        <taxon>Eukaryota</taxon>
        <taxon>Metazoa</taxon>
        <taxon>Ecdysozoa</taxon>
        <taxon>Arthropoda</taxon>
        <taxon>Hexapoda</taxon>
        <taxon>Insecta</taxon>
        <taxon>Pterygota</taxon>
        <taxon>Neoptera</taxon>
        <taxon>Polyneoptera</taxon>
        <taxon>Phasmatodea</taxon>
        <taxon>Timematodea</taxon>
        <taxon>Timematoidea</taxon>
        <taxon>Timematidae</taxon>
        <taxon>Timema</taxon>
    </lineage>
</organism>
<dbReference type="EMBL" id="OE210610">
    <property type="protein sequence ID" value="CAD7581128.1"/>
    <property type="molecule type" value="Genomic_DNA"/>
</dbReference>
<dbReference type="AlphaFoldDB" id="A0A7R9JLK9"/>
<reference evidence="1" key="1">
    <citation type="submission" date="2020-11" db="EMBL/GenBank/DDBJ databases">
        <authorList>
            <person name="Tran Van P."/>
        </authorList>
    </citation>
    <scope>NUCLEOTIDE SEQUENCE</scope>
</reference>
<accession>A0A7R9JLK9</accession>
<proteinExistence type="predicted"/>
<name>A0A7R9JLK9_TIMCA</name>
<sequence>MRDIFAKARMVKEGITSAISSKCRIGHTADYQDAVKMLNTLQTNAAVLQENRKRGKASHNVQATNIADTAKYLSRLCTNTCTTVYTYKGAFCPNVVSGNPGYLFVIPYLAQIGGNIGGGYSM</sequence>
<evidence type="ECO:0000313" key="1">
    <source>
        <dbReference type="EMBL" id="CAD7581128.1"/>
    </source>
</evidence>